<dbReference type="AlphaFoldDB" id="A0A8J5JBA8"/>
<evidence type="ECO:0000313" key="2">
    <source>
        <dbReference type="Proteomes" id="UP000747542"/>
    </source>
</evidence>
<organism evidence="1 2">
    <name type="scientific">Homarus americanus</name>
    <name type="common">American lobster</name>
    <dbReference type="NCBI Taxonomy" id="6706"/>
    <lineage>
        <taxon>Eukaryota</taxon>
        <taxon>Metazoa</taxon>
        <taxon>Ecdysozoa</taxon>
        <taxon>Arthropoda</taxon>
        <taxon>Crustacea</taxon>
        <taxon>Multicrustacea</taxon>
        <taxon>Malacostraca</taxon>
        <taxon>Eumalacostraca</taxon>
        <taxon>Eucarida</taxon>
        <taxon>Decapoda</taxon>
        <taxon>Pleocyemata</taxon>
        <taxon>Astacidea</taxon>
        <taxon>Nephropoidea</taxon>
        <taxon>Nephropidae</taxon>
        <taxon>Homarus</taxon>
    </lineage>
</organism>
<accession>A0A8J5JBA8</accession>
<sequence length="107" mass="12881">MAKTWDRILIQFNKVSRTLQKEGVDLLTATSLLESLEEFTEKLCEKFDKIEDDAKNTMPCINQHYQYEEKRQRKRKRYFDESKSPDEEFTESPGRMFRMQTFTLITV</sequence>
<dbReference type="EMBL" id="JAHLQT010043233">
    <property type="protein sequence ID" value="KAG7155011.1"/>
    <property type="molecule type" value="Genomic_DNA"/>
</dbReference>
<keyword evidence="2" id="KW-1185">Reference proteome</keyword>
<gene>
    <name evidence="1" type="ORF">Hamer_G015608</name>
</gene>
<proteinExistence type="predicted"/>
<name>A0A8J5JBA8_HOMAM</name>
<reference evidence="1" key="1">
    <citation type="journal article" date="2021" name="Sci. Adv.">
        <title>The American lobster genome reveals insights on longevity, neural, and immune adaptations.</title>
        <authorList>
            <person name="Polinski J.M."/>
            <person name="Zimin A.V."/>
            <person name="Clark K.F."/>
            <person name="Kohn A.B."/>
            <person name="Sadowski N."/>
            <person name="Timp W."/>
            <person name="Ptitsyn A."/>
            <person name="Khanna P."/>
            <person name="Romanova D.Y."/>
            <person name="Williams P."/>
            <person name="Greenwood S.J."/>
            <person name="Moroz L.L."/>
            <person name="Walt D.R."/>
            <person name="Bodnar A.G."/>
        </authorList>
    </citation>
    <scope>NUCLEOTIDE SEQUENCE</scope>
    <source>
        <strain evidence="1">GMGI-L3</strain>
    </source>
</reference>
<dbReference type="Proteomes" id="UP000747542">
    <property type="component" value="Unassembled WGS sequence"/>
</dbReference>
<evidence type="ECO:0000313" key="1">
    <source>
        <dbReference type="EMBL" id="KAG7155011.1"/>
    </source>
</evidence>
<protein>
    <submittedName>
        <fullName evidence="1">Uncharacterized protein</fullName>
    </submittedName>
</protein>
<comment type="caution">
    <text evidence="1">The sequence shown here is derived from an EMBL/GenBank/DDBJ whole genome shotgun (WGS) entry which is preliminary data.</text>
</comment>